<keyword evidence="6" id="KW-0479">Metal-binding</keyword>
<evidence type="ECO:0000256" key="3">
    <source>
        <dbReference type="ARBA" id="ARBA00007931"/>
    </source>
</evidence>
<dbReference type="RefSeq" id="WP_145179548.1">
    <property type="nucleotide sequence ID" value="NZ_CP037422.1"/>
</dbReference>
<dbReference type="GO" id="GO:0008237">
    <property type="term" value="F:metallopeptidase activity"/>
    <property type="evidence" value="ECO:0007669"/>
    <property type="project" value="UniProtKB-KW"/>
</dbReference>
<organism evidence="14 15">
    <name type="scientific">Gimesia aquarii</name>
    <dbReference type="NCBI Taxonomy" id="2527964"/>
    <lineage>
        <taxon>Bacteria</taxon>
        <taxon>Pseudomonadati</taxon>
        <taxon>Planctomycetota</taxon>
        <taxon>Planctomycetia</taxon>
        <taxon>Planctomycetales</taxon>
        <taxon>Planctomycetaceae</taxon>
        <taxon>Gimesia</taxon>
    </lineage>
</organism>
<name>A0A517X2S3_9PLAN</name>
<accession>A0A517X2S3</accession>
<evidence type="ECO:0000259" key="13">
    <source>
        <dbReference type="Pfam" id="PF02163"/>
    </source>
</evidence>
<feature type="transmembrane region" description="Helical" evidence="12">
    <location>
        <begin position="185"/>
        <end position="203"/>
    </location>
</feature>
<feature type="transmembrane region" description="Helical" evidence="12">
    <location>
        <begin position="99"/>
        <end position="124"/>
    </location>
</feature>
<dbReference type="AlphaFoldDB" id="A0A517X2S3"/>
<keyword evidence="5 12" id="KW-0812">Transmembrane</keyword>
<proteinExistence type="inferred from homology"/>
<dbReference type="Proteomes" id="UP000318384">
    <property type="component" value="Chromosome"/>
</dbReference>
<dbReference type="EMBL" id="CP037422">
    <property type="protein sequence ID" value="QDU11799.1"/>
    <property type="molecule type" value="Genomic_DNA"/>
</dbReference>
<evidence type="ECO:0000313" key="15">
    <source>
        <dbReference type="Proteomes" id="UP000318384"/>
    </source>
</evidence>
<dbReference type="EC" id="3.4.24.-" evidence="14"/>
<dbReference type="PANTHER" id="PTHR39188:SF3">
    <property type="entry name" value="STAGE IV SPORULATION PROTEIN FB"/>
    <property type="match status" value="1"/>
</dbReference>
<feature type="transmembrane region" description="Helical" evidence="12">
    <location>
        <begin position="20"/>
        <end position="38"/>
    </location>
</feature>
<evidence type="ECO:0000256" key="6">
    <source>
        <dbReference type="ARBA" id="ARBA00022723"/>
    </source>
</evidence>
<keyword evidence="15" id="KW-1185">Reference proteome</keyword>
<gene>
    <name evidence="14" type="primary">spoIVFB</name>
    <name evidence="14" type="ORF">V202x_52230</name>
</gene>
<evidence type="ECO:0000256" key="4">
    <source>
        <dbReference type="ARBA" id="ARBA00022670"/>
    </source>
</evidence>
<keyword evidence="8" id="KW-0862">Zinc</keyword>
<feature type="transmembrane region" description="Helical" evidence="12">
    <location>
        <begin position="144"/>
        <end position="165"/>
    </location>
</feature>
<evidence type="ECO:0000256" key="11">
    <source>
        <dbReference type="ARBA" id="ARBA00023136"/>
    </source>
</evidence>
<dbReference type="GO" id="GO:0046872">
    <property type="term" value="F:metal ion binding"/>
    <property type="evidence" value="ECO:0007669"/>
    <property type="project" value="UniProtKB-KW"/>
</dbReference>
<evidence type="ECO:0000256" key="1">
    <source>
        <dbReference type="ARBA" id="ARBA00001947"/>
    </source>
</evidence>
<keyword evidence="10" id="KW-0482">Metalloprotease</keyword>
<dbReference type="GO" id="GO:0016020">
    <property type="term" value="C:membrane"/>
    <property type="evidence" value="ECO:0007669"/>
    <property type="project" value="UniProtKB-SubCell"/>
</dbReference>
<dbReference type="OrthoDB" id="166377at2"/>
<evidence type="ECO:0000256" key="10">
    <source>
        <dbReference type="ARBA" id="ARBA00023049"/>
    </source>
</evidence>
<dbReference type="PANTHER" id="PTHR39188">
    <property type="entry name" value="MEMBRANE-ASSOCIATED ZINC METALLOPROTEASE M50B"/>
    <property type="match status" value="1"/>
</dbReference>
<feature type="transmembrane region" description="Helical" evidence="12">
    <location>
        <begin position="45"/>
        <end position="64"/>
    </location>
</feature>
<evidence type="ECO:0000256" key="8">
    <source>
        <dbReference type="ARBA" id="ARBA00022833"/>
    </source>
</evidence>
<reference evidence="14 15" key="1">
    <citation type="submission" date="2019-03" db="EMBL/GenBank/DDBJ databases">
        <title>Deep-cultivation of Planctomycetes and their phenomic and genomic characterization uncovers novel biology.</title>
        <authorList>
            <person name="Wiegand S."/>
            <person name="Jogler M."/>
            <person name="Boedeker C."/>
            <person name="Pinto D."/>
            <person name="Vollmers J."/>
            <person name="Rivas-Marin E."/>
            <person name="Kohn T."/>
            <person name="Peeters S.H."/>
            <person name="Heuer A."/>
            <person name="Rast P."/>
            <person name="Oberbeckmann S."/>
            <person name="Bunk B."/>
            <person name="Jeske O."/>
            <person name="Meyerdierks A."/>
            <person name="Storesund J.E."/>
            <person name="Kallscheuer N."/>
            <person name="Luecker S."/>
            <person name="Lage O.M."/>
            <person name="Pohl T."/>
            <person name="Merkel B.J."/>
            <person name="Hornburger P."/>
            <person name="Mueller R.-W."/>
            <person name="Bruemmer F."/>
            <person name="Labrenz M."/>
            <person name="Spormann A.M."/>
            <person name="Op den Camp H."/>
            <person name="Overmann J."/>
            <person name="Amann R."/>
            <person name="Jetten M.S.M."/>
            <person name="Mascher T."/>
            <person name="Medema M.H."/>
            <person name="Devos D.P."/>
            <person name="Kaster A.-K."/>
            <person name="Ovreas L."/>
            <person name="Rohde M."/>
            <person name="Galperin M.Y."/>
            <person name="Jogler C."/>
        </authorList>
    </citation>
    <scope>NUCLEOTIDE SEQUENCE [LARGE SCALE GENOMIC DNA]</scope>
    <source>
        <strain evidence="14 15">V202</strain>
    </source>
</reference>
<dbReference type="SUPFAM" id="SSF55486">
    <property type="entry name" value="Metalloproteases ('zincins'), catalytic domain"/>
    <property type="match status" value="1"/>
</dbReference>
<dbReference type="InterPro" id="IPR008915">
    <property type="entry name" value="Peptidase_M50"/>
</dbReference>
<dbReference type="GO" id="GO:0006508">
    <property type="term" value="P:proteolysis"/>
    <property type="evidence" value="ECO:0007669"/>
    <property type="project" value="UniProtKB-KW"/>
</dbReference>
<evidence type="ECO:0000256" key="2">
    <source>
        <dbReference type="ARBA" id="ARBA00004141"/>
    </source>
</evidence>
<evidence type="ECO:0000256" key="9">
    <source>
        <dbReference type="ARBA" id="ARBA00022989"/>
    </source>
</evidence>
<feature type="transmembrane region" description="Helical" evidence="12">
    <location>
        <begin position="209"/>
        <end position="225"/>
    </location>
</feature>
<sequence length="232" mass="26466">MMLGNVNPTEFDLRFSLFGIPVRVHPLFWAVSAFMGWYPDDPKMTLIWIACVFVSILIHELGHAVMAKHFGWPPEIMLYHFGGLATFQPYSGMTTQRSIIVSAAGPLAGFGLLGAVMFFKYISIRFGFWNNLDQQGAIYVSTTFHYLYFINLYWGLINLAPVLPLDGGHICEDICKAVKRYRGDVLALQISMVAAGALAFYFFKEQYRFAGIMFALFAFFNFQAYQQRNNPW</sequence>
<dbReference type="Pfam" id="PF02163">
    <property type="entry name" value="Peptidase_M50"/>
    <property type="match status" value="1"/>
</dbReference>
<evidence type="ECO:0000256" key="12">
    <source>
        <dbReference type="SAM" id="Phobius"/>
    </source>
</evidence>
<evidence type="ECO:0000256" key="5">
    <source>
        <dbReference type="ARBA" id="ARBA00022692"/>
    </source>
</evidence>
<comment type="similarity">
    <text evidence="3">Belongs to the peptidase M50B family.</text>
</comment>
<evidence type="ECO:0000256" key="7">
    <source>
        <dbReference type="ARBA" id="ARBA00022801"/>
    </source>
</evidence>
<protein>
    <submittedName>
        <fullName evidence="14">Stage IV sporulation protein FB</fullName>
        <ecNumber evidence="14">3.4.24.-</ecNumber>
    </submittedName>
</protein>
<keyword evidence="9 12" id="KW-1133">Transmembrane helix</keyword>
<keyword evidence="7 14" id="KW-0378">Hydrolase</keyword>
<evidence type="ECO:0000313" key="14">
    <source>
        <dbReference type="EMBL" id="QDU11799.1"/>
    </source>
</evidence>
<comment type="cofactor">
    <cofactor evidence="1">
        <name>Zn(2+)</name>
        <dbReference type="ChEBI" id="CHEBI:29105"/>
    </cofactor>
</comment>
<keyword evidence="11 12" id="KW-0472">Membrane</keyword>
<keyword evidence="4" id="KW-0645">Protease</keyword>
<feature type="domain" description="Peptidase M50" evidence="13">
    <location>
        <begin position="138"/>
        <end position="194"/>
    </location>
</feature>
<comment type="subcellular location">
    <subcellularLocation>
        <location evidence="2">Membrane</location>
        <topology evidence="2">Multi-pass membrane protein</topology>
    </subcellularLocation>
</comment>